<dbReference type="Proteomes" id="UP001652564">
    <property type="component" value="Unassembled WGS sequence"/>
</dbReference>
<keyword evidence="1" id="KW-0282">Flagellum</keyword>
<dbReference type="InterPro" id="IPR010845">
    <property type="entry name" value="FlaF"/>
</dbReference>
<keyword evidence="1" id="KW-0966">Cell projection</keyword>
<protein>
    <submittedName>
        <fullName evidence="1">Flagellar biosynthesis regulator FlaF</fullName>
    </submittedName>
</protein>
<dbReference type="NCBIfam" id="NF009435">
    <property type="entry name" value="PRK12794.1"/>
    <property type="match status" value="1"/>
</dbReference>
<keyword evidence="1" id="KW-0969">Cilium</keyword>
<accession>A0ABT2ZMV1</accession>
<sequence>MNAQLMAKTAYSGTTISTRTGRGTEYEVFAQVTHRLISAAQGDGDFNALVQALHDNRALWTALAADVAIETNELPAGLRAQIFYLAEFTTHQTRRILAGEAGADVLIDINTAVMRGLRGTGEAT</sequence>
<dbReference type="EMBL" id="JAOWKZ010000002">
    <property type="protein sequence ID" value="MCV2872466.1"/>
    <property type="molecule type" value="Genomic_DNA"/>
</dbReference>
<organism evidence="1 2">
    <name type="scientific">Albidovulum litorale</name>
    <dbReference type="NCBI Taxonomy" id="2984134"/>
    <lineage>
        <taxon>Bacteria</taxon>
        <taxon>Pseudomonadati</taxon>
        <taxon>Pseudomonadota</taxon>
        <taxon>Alphaproteobacteria</taxon>
        <taxon>Rhodobacterales</taxon>
        <taxon>Paracoccaceae</taxon>
        <taxon>Albidovulum</taxon>
    </lineage>
</organism>
<gene>
    <name evidence="1" type="primary">flaF</name>
    <name evidence="1" type="ORF">OEZ71_09170</name>
</gene>
<reference evidence="1 2" key="1">
    <citation type="submission" date="2022-10" db="EMBL/GenBank/DDBJ databases">
        <title>Defluviimonas sp. nov., isolated from ocean surface sediments.</title>
        <authorList>
            <person name="He W."/>
            <person name="Wang L."/>
            <person name="Zhang D.-F."/>
        </authorList>
    </citation>
    <scope>NUCLEOTIDE SEQUENCE [LARGE SCALE GENOMIC DNA]</scope>
    <source>
        <strain evidence="1 2">WL0050</strain>
    </source>
</reference>
<proteinExistence type="predicted"/>
<dbReference type="Pfam" id="PF07309">
    <property type="entry name" value="FlaF"/>
    <property type="match status" value="1"/>
</dbReference>
<name>A0ABT2ZMV1_9RHOB</name>
<comment type="caution">
    <text evidence="1">The sequence shown here is derived from an EMBL/GenBank/DDBJ whole genome shotgun (WGS) entry which is preliminary data.</text>
</comment>
<keyword evidence="2" id="KW-1185">Reference proteome</keyword>
<evidence type="ECO:0000313" key="2">
    <source>
        <dbReference type="Proteomes" id="UP001652564"/>
    </source>
</evidence>
<evidence type="ECO:0000313" key="1">
    <source>
        <dbReference type="EMBL" id="MCV2872466.1"/>
    </source>
</evidence>